<dbReference type="RefSeq" id="WP_107684813.1">
    <property type="nucleotide sequence ID" value="NZ_PZKL01000045.1"/>
</dbReference>
<gene>
    <name evidence="1" type="ORF">DAA48_22345</name>
</gene>
<organism evidence="1 2">
    <name type="scientific">Aeromonas veronii</name>
    <dbReference type="NCBI Taxonomy" id="654"/>
    <lineage>
        <taxon>Bacteria</taxon>
        <taxon>Pseudomonadati</taxon>
        <taxon>Pseudomonadota</taxon>
        <taxon>Gammaproteobacteria</taxon>
        <taxon>Aeromonadales</taxon>
        <taxon>Aeromonadaceae</taxon>
        <taxon>Aeromonas</taxon>
    </lineage>
</organism>
<name>A0A2T4MXA7_AERVE</name>
<sequence>MSKIGFSVANSYSMIRLYGKLTEQVSKIVRERTKEEVKEALSSDEKMEKFATEVYSKLSLDVKSKISIDVFIKMVLEKKESIMKVGRNLKKLKGKK</sequence>
<dbReference type="EMBL" id="PZKL01000045">
    <property type="protein sequence ID" value="PTH79174.1"/>
    <property type="molecule type" value="Genomic_DNA"/>
</dbReference>
<comment type="caution">
    <text evidence="1">The sequence shown here is derived from an EMBL/GenBank/DDBJ whole genome shotgun (WGS) entry which is preliminary data.</text>
</comment>
<evidence type="ECO:0000313" key="1">
    <source>
        <dbReference type="EMBL" id="PTH79174.1"/>
    </source>
</evidence>
<evidence type="ECO:0000313" key="2">
    <source>
        <dbReference type="Proteomes" id="UP000241986"/>
    </source>
</evidence>
<dbReference type="AlphaFoldDB" id="A0A2T4MXA7"/>
<dbReference type="Proteomes" id="UP000241986">
    <property type="component" value="Unassembled WGS sequence"/>
</dbReference>
<proteinExistence type="predicted"/>
<reference evidence="1 2" key="1">
    <citation type="submission" date="2018-03" db="EMBL/GenBank/DDBJ databases">
        <title>Aeromonas veronii whole genome sequencing and analysis.</title>
        <authorList>
            <person name="Xie H."/>
            <person name="Liu T."/>
            <person name="Wang K."/>
        </authorList>
    </citation>
    <scope>NUCLEOTIDE SEQUENCE [LARGE SCALE GENOMIC DNA]</scope>
    <source>
        <strain evidence="1 2">XH.VA.1</strain>
    </source>
</reference>
<accession>A0A2T4MXA7</accession>
<protein>
    <submittedName>
        <fullName evidence="1">Uncharacterized protein</fullName>
    </submittedName>
</protein>